<keyword evidence="3" id="KW-1185">Reference proteome</keyword>
<evidence type="ECO:0000313" key="3">
    <source>
        <dbReference type="Proteomes" id="UP001281761"/>
    </source>
</evidence>
<dbReference type="Proteomes" id="UP001281761">
    <property type="component" value="Unassembled WGS sequence"/>
</dbReference>
<name>A0ABQ9YII3_9EUKA</name>
<feature type="compositionally biased region" description="Basic and acidic residues" evidence="1">
    <location>
        <begin position="40"/>
        <end position="54"/>
    </location>
</feature>
<sequence>MDGDAKDESDVKIRGDVHPQDTIEQFWIDSDDETTVDNENDVRGDCSKEKRPPRYTDPTIPQKHLAFLSFKETETIENADCSAVFQSLTEVLKDDIKFNYGIHNGSIFFFGQLIDFSPFGVCRVSIEILHDLVPTPDNPCQGFIEGMGVIISSKYPNLVDKALGAVIKFFTSVLFQHCLEMIQGGLVPTIISALQPHLMEPVHKPLYHDEVLSIIDVALALTSPAPCDVTEEVKQLPKDLFLIHLLLSSPLAIDTWDPVAQNDKATQFLKSLEPTWDEVELANKLVTDLVPSSTRSPSGFISMVTAALSFLRESTIISSTGFRYQLMESDLISKLIATVQPHTLPISGNETMIDSLNSIITSHLTLTLPSNLRELGITNTAITLHYREVFFQKVMVPSSQFVLFLISNRHILNEDLIGSSMTLLLTLLEISPYHQSTLEFVLASPIVMFFSSCLSLVQQNSLLCALSIIIEFTLNEWKTEGAEVVQSGKRMMQALFSEGFEDTLEQKSIHHSHDFYGPQFVECYRSVLQLLGSNVKRR</sequence>
<evidence type="ECO:0000256" key="1">
    <source>
        <dbReference type="SAM" id="MobiDB-lite"/>
    </source>
</evidence>
<accession>A0ABQ9YII3</accession>
<proteinExistence type="predicted"/>
<feature type="region of interest" description="Disordered" evidence="1">
    <location>
        <begin position="34"/>
        <end position="55"/>
    </location>
</feature>
<organism evidence="2 3">
    <name type="scientific">Blattamonas nauphoetae</name>
    <dbReference type="NCBI Taxonomy" id="2049346"/>
    <lineage>
        <taxon>Eukaryota</taxon>
        <taxon>Metamonada</taxon>
        <taxon>Preaxostyla</taxon>
        <taxon>Oxymonadida</taxon>
        <taxon>Blattamonas</taxon>
    </lineage>
</organism>
<dbReference type="EMBL" id="JARBJD010000006">
    <property type="protein sequence ID" value="KAK2963566.1"/>
    <property type="molecule type" value="Genomic_DNA"/>
</dbReference>
<reference evidence="2 3" key="1">
    <citation type="journal article" date="2022" name="bioRxiv">
        <title>Genomics of Preaxostyla Flagellates Illuminates Evolutionary Transitions and the Path Towards Mitochondrial Loss.</title>
        <authorList>
            <person name="Novak L.V.F."/>
            <person name="Treitli S.C."/>
            <person name="Pyrih J."/>
            <person name="Halakuc P."/>
            <person name="Pipaliya S.V."/>
            <person name="Vacek V."/>
            <person name="Brzon O."/>
            <person name="Soukal P."/>
            <person name="Eme L."/>
            <person name="Dacks J.B."/>
            <person name="Karnkowska A."/>
            <person name="Elias M."/>
            <person name="Hampl V."/>
        </authorList>
    </citation>
    <scope>NUCLEOTIDE SEQUENCE [LARGE SCALE GENOMIC DNA]</scope>
    <source>
        <strain evidence="2">NAU3</strain>
        <tissue evidence="2">Gut</tissue>
    </source>
</reference>
<evidence type="ECO:0000313" key="2">
    <source>
        <dbReference type="EMBL" id="KAK2963566.1"/>
    </source>
</evidence>
<gene>
    <name evidence="2" type="ORF">BLNAU_1609</name>
</gene>
<comment type="caution">
    <text evidence="2">The sequence shown here is derived from an EMBL/GenBank/DDBJ whole genome shotgun (WGS) entry which is preliminary data.</text>
</comment>
<protein>
    <submittedName>
        <fullName evidence="2">Uncharacterized protein</fullName>
    </submittedName>
</protein>